<dbReference type="Proteomes" id="UP000319267">
    <property type="component" value="Unassembled WGS sequence"/>
</dbReference>
<protein>
    <submittedName>
        <fullName evidence="1">Uncharacterized protein</fullName>
    </submittedName>
</protein>
<keyword evidence="2" id="KW-1185">Reference proteome</keyword>
<proteinExistence type="predicted"/>
<gene>
    <name evidence="1" type="ORF">SAMN06265220_106116</name>
</gene>
<sequence>MLLCNISCIGQSNSNVKFNNHEKILYDKKIKEVVEVKGVIRVYFKDSITLVPLKTEIIVLKFITPKASSGCSTNFSYLYSKKSKLNKFQRKVKEEYSRRIDSIFKGGNYEFENKNDNNKVVNRKLDFTFFYKILPK</sequence>
<organism evidence="1 2">
    <name type="scientific">Flavobacterium nitrogenifigens</name>
    <dbReference type="NCBI Taxonomy" id="1617283"/>
    <lineage>
        <taxon>Bacteria</taxon>
        <taxon>Pseudomonadati</taxon>
        <taxon>Bacteroidota</taxon>
        <taxon>Flavobacteriia</taxon>
        <taxon>Flavobacteriales</taxon>
        <taxon>Flavobacteriaceae</taxon>
        <taxon>Flavobacterium</taxon>
    </lineage>
</organism>
<evidence type="ECO:0000313" key="1">
    <source>
        <dbReference type="EMBL" id="SMO91646.1"/>
    </source>
</evidence>
<evidence type="ECO:0000313" key="2">
    <source>
        <dbReference type="Proteomes" id="UP000319267"/>
    </source>
</evidence>
<dbReference type="AlphaFoldDB" id="A0A521F6C5"/>
<name>A0A521F6C5_9FLAO</name>
<dbReference type="EMBL" id="FXTQ01000006">
    <property type="protein sequence ID" value="SMO91646.1"/>
    <property type="molecule type" value="Genomic_DNA"/>
</dbReference>
<reference evidence="1 2" key="1">
    <citation type="submission" date="2017-05" db="EMBL/GenBank/DDBJ databases">
        <authorList>
            <person name="Varghese N."/>
            <person name="Submissions S."/>
        </authorList>
    </citation>
    <scope>NUCLEOTIDE SEQUENCE [LARGE SCALE GENOMIC DNA]</scope>
    <source>
        <strain evidence="1 2">DSM 29982</strain>
    </source>
</reference>
<accession>A0A521F6C5</accession>